<comment type="caution">
    <text evidence="1">The sequence shown here is derived from an EMBL/GenBank/DDBJ whole genome shotgun (WGS) entry which is preliminary data.</text>
</comment>
<dbReference type="EMBL" id="CAJNOC010001005">
    <property type="protein sequence ID" value="CAF0825849.1"/>
    <property type="molecule type" value="Genomic_DNA"/>
</dbReference>
<organism evidence="1 2">
    <name type="scientific">Brachionus calyciflorus</name>
    <dbReference type="NCBI Taxonomy" id="104777"/>
    <lineage>
        <taxon>Eukaryota</taxon>
        <taxon>Metazoa</taxon>
        <taxon>Spiralia</taxon>
        <taxon>Gnathifera</taxon>
        <taxon>Rotifera</taxon>
        <taxon>Eurotatoria</taxon>
        <taxon>Monogononta</taxon>
        <taxon>Pseudotrocha</taxon>
        <taxon>Ploima</taxon>
        <taxon>Brachionidae</taxon>
        <taxon>Brachionus</taxon>
    </lineage>
</organism>
<reference evidence="1" key="1">
    <citation type="submission" date="2021-02" db="EMBL/GenBank/DDBJ databases">
        <authorList>
            <person name="Nowell W R."/>
        </authorList>
    </citation>
    <scope>NUCLEOTIDE SEQUENCE</scope>
    <source>
        <strain evidence="1">Ploen Becks lab</strain>
    </source>
</reference>
<name>A0A813U9S6_9BILA</name>
<proteinExistence type="predicted"/>
<protein>
    <submittedName>
        <fullName evidence="1">Uncharacterized protein</fullName>
    </submittedName>
</protein>
<sequence length="293" mass="34125">MVCLNKDVEYDEKTGIFLLPFKSGSQVQVKFLCFVSGLFTQAELQVSKKNRGVRLVFTLEQKDIILGKDFINIWVSASPLRDSGLYKKNQDTLNNSNTNKSLINKKRRSDEELINSSKKFYSDINEIERARDYGNHKTYDEKLNVSLSQINDIDRQSTPKTMRFEEQMVCENAENSLEPMNESDSNISKTENNPDYWLKLKCQLHLKKLQYTYFLYEISIEMDCVINDTFFFLSEIINACVSNVKTGKNIHKVDLSNIDDVISQLKEIKISNPKEILNLIELIMHLTVNWFHY</sequence>
<dbReference type="AlphaFoldDB" id="A0A813U9S6"/>
<gene>
    <name evidence="1" type="ORF">OXX778_LOCUS7712</name>
</gene>
<keyword evidence="2" id="KW-1185">Reference proteome</keyword>
<evidence type="ECO:0000313" key="2">
    <source>
        <dbReference type="Proteomes" id="UP000663879"/>
    </source>
</evidence>
<accession>A0A813U9S6</accession>
<evidence type="ECO:0000313" key="1">
    <source>
        <dbReference type="EMBL" id="CAF0825849.1"/>
    </source>
</evidence>
<dbReference type="Proteomes" id="UP000663879">
    <property type="component" value="Unassembled WGS sequence"/>
</dbReference>